<keyword evidence="4" id="KW-0804">Transcription</keyword>
<dbReference type="GO" id="GO:0000976">
    <property type="term" value="F:transcription cis-regulatory region binding"/>
    <property type="evidence" value="ECO:0007669"/>
    <property type="project" value="TreeGrafter"/>
</dbReference>
<name>A0A1H1RM19_9MICO</name>
<proteinExistence type="predicted"/>
<dbReference type="OrthoDB" id="37081at2"/>
<evidence type="ECO:0000313" key="7">
    <source>
        <dbReference type="Proteomes" id="UP000181956"/>
    </source>
</evidence>
<dbReference type="InterPro" id="IPR001761">
    <property type="entry name" value="Peripla_BP/Lac1_sug-bd_dom"/>
</dbReference>
<sequence length="326" mass="35127">MAARAKLSDVARLAGVSTATVSRVLNDNDRVAPELVERVLKAKAELGYRYNSLARGLRTRANAVVGVVIPDVTNPFFTDLVRGIEDLVRENGYLLVLCNTDETAAKEEAYLELLVDQQVAGLVIAPVRSTIEAASFDLAGIPVVAVDRTMNGVDTVTLDNVRGAIAVTSRLLESARRVATITGPLVTTTGSERLVGYRRALSDVGIDFEPELFVEADYSESGGYAAAHRLLALEERPEAIFCGNHAMALGAMRAISEVLDDPNEIALASFEPLPWAADPSGRVVTLAVPSYELGQRAAQMLLERIRGFEGPARSIVVQTELLRTPR</sequence>
<dbReference type="Pfam" id="PF00356">
    <property type="entry name" value="LacI"/>
    <property type="match status" value="1"/>
</dbReference>
<dbReference type="PROSITE" id="PS50932">
    <property type="entry name" value="HTH_LACI_2"/>
    <property type="match status" value="1"/>
</dbReference>
<reference evidence="7" key="1">
    <citation type="submission" date="2016-10" db="EMBL/GenBank/DDBJ databases">
        <authorList>
            <person name="Varghese N."/>
            <person name="Submissions S."/>
        </authorList>
    </citation>
    <scope>NUCLEOTIDE SEQUENCE [LARGE SCALE GENOMIC DNA]</scope>
    <source>
        <strain evidence="7">DSM 21772</strain>
    </source>
</reference>
<dbReference type="PANTHER" id="PTHR30146:SF148">
    <property type="entry name" value="HTH-TYPE TRANSCRIPTIONAL REPRESSOR PURR-RELATED"/>
    <property type="match status" value="1"/>
</dbReference>
<dbReference type="Gene3D" id="1.10.260.40">
    <property type="entry name" value="lambda repressor-like DNA-binding domains"/>
    <property type="match status" value="1"/>
</dbReference>
<dbReference type="PRINTS" id="PR00036">
    <property type="entry name" value="HTHLACI"/>
</dbReference>
<evidence type="ECO:0000256" key="2">
    <source>
        <dbReference type="ARBA" id="ARBA00023015"/>
    </source>
</evidence>
<keyword evidence="7" id="KW-1185">Reference proteome</keyword>
<dbReference type="SUPFAM" id="SSF47413">
    <property type="entry name" value="lambda repressor-like DNA-binding domains"/>
    <property type="match status" value="1"/>
</dbReference>
<dbReference type="InterPro" id="IPR010982">
    <property type="entry name" value="Lambda_DNA-bd_dom_sf"/>
</dbReference>
<dbReference type="InterPro" id="IPR000843">
    <property type="entry name" value="HTH_LacI"/>
</dbReference>
<evidence type="ECO:0000256" key="1">
    <source>
        <dbReference type="ARBA" id="ARBA00022491"/>
    </source>
</evidence>
<feature type="domain" description="HTH lacI-type" evidence="5">
    <location>
        <begin position="5"/>
        <end position="59"/>
    </location>
</feature>
<dbReference type="EMBL" id="LT629742">
    <property type="protein sequence ID" value="SDS36748.1"/>
    <property type="molecule type" value="Genomic_DNA"/>
</dbReference>
<evidence type="ECO:0000256" key="3">
    <source>
        <dbReference type="ARBA" id="ARBA00023125"/>
    </source>
</evidence>
<evidence type="ECO:0000313" key="6">
    <source>
        <dbReference type="EMBL" id="SDS36748.1"/>
    </source>
</evidence>
<dbReference type="PROSITE" id="PS00356">
    <property type="entry name" value="HTH_LACI_1"/>
    <property type="match status" value="1"/>
</dbReference>
<protein>
    <submittedName>
        <fullName evidence="6">Transcriptional regulator, LacI family</fullName>
    </submittedName>
</protein>
<dbReference type="STRING" id="412690.SAMN04489834_1354"/>
<evidence type="ECO:0000259" key="5">
    <source>
        <dbReference type="PROSITE" id="PS50932"/>
    </source>
</evidence>
<dbReference type="Gene3D" id="3.40.50.2300">
    <property type="match status" value="2"/>
</dbReference>
<dbReference type="CDD" id="cd19977">
    <property type="entry name" value="PBP1_EndR-like"/>
    <property type="match status" value="1"/>
</dbReference>
<organism evidence="6 7">
    <name type="scientific">Microterricola viridarii</name>
    <dbReference type="NCBI Taxonomy" id="412690"/>
    <lineage>
        <taxon>Bacteria</taxon>
        <taxon>Bacillati</taxon>
        <taxon>Actinomycetota</taxon>
        <taxon>Actinomycetes</taxon>
        <taxon>Micrococcales</taxon>
        <taxon>Microbacteriaceae</taxon>
        <taxon>Microterricola</taxon>
    </lineage>
</organism>
<keyword evidence="2" id="KW-0805">Transcription regulation</keyword>
<dbReference type="SUPFAM" id="SSF53822">
    <property type="entry name" value="Periplasmic binding protein-like I"/>
    <property type="match status" value="1"/>
</dbReference>
<evidence type="ECO:0000256" key="4">
    <source>
        <dbReference type="ARBA" id="ARBA00023163"/>
    </source>
</evidence>
<dbReference type="Pfam" id="PF00532">
    <property type="entry name" value="Peripla_BP_1"/>
    <property type="match status" value="1"/>
</dbReference>
<dbReference type="GO" id="GO:0003700">
    <property type="term" value="F:DNA-binding transcription factor activity"/>
    <property type="evidence" value="ECO:0007669"/>
    <property type="project" value="TreeGrafter"/>
</dbReference>
<dbReference type="Proteomes" id="UP000181956">
    <property type="component" value="Chromosome I"/>
</dbReference>
<accession>A0A1H1RM19</accession>
<dbReference type="AlphaFoldDB" id="A0A1H1RM19"/>
<gene>
    <name evidence="6" type="ORF">SAMN04489834_1354</name>
</gene>
<dbReference type="RefSeq" id="WP_083363363.1">
    <property type="nucleotide sequence ID" value="NZ_LT629742.1"/>
</dbReference>
<keyword evidence="1" id="KW-0678">Repressor</keyword>
<keyword evidence="3" id="KW-0238">DNA-binding</keyword>
<dbReference type="InterPro" id="IPR028082">
    <property type="entry name" value="Peripla_BP_I"/>
</dbReference>
<dbReference type="CDD" id="cd01392">
    <property type="entry name" value="HTH_LacI"/>
    <property type="match status" value="1"/>
</dbReference>
<dbReference type="PANTHER" id="PTHR30146">
    <property type="entry name" value="LACI-RELATED TRANSCRIPTIONAL REPRESSOR"/>
    <property type="match status" value="1"/>
</dbReference>
<dbReference type="SMART" id="SM00354">
    <property type="entry name" value="HTH_LACI"/>
    <property type="match status" value="1"/>
</dbReference>